<evidence type="ECO:0000313" key="5">
    <source>
        <dbReference type="Proteomes" id="UP000265692"/>
    </source>
</evidence>
<keyword evidence="1 4" id="KW-0808">Transferase</keyword>
<sequence>METLITISTLQQQDKEATREVLITSYEQYKERFTNIEDYSNYIENIRLSLDSPKIDKVLVAKDENNQILGTLQIYSNSEDAYGRPELNIQNPIVRLLGVHPSARGKGIARGLLLESINYTIQKDAHTLHLHTGDFMEDAIRLYERFGFYRDFSKDFYNNDVHVKCYRFDIHQ</sequence>
<evidence type="ECO:0000313" key="4">
    <source>
        <dbReference type="EMBL" id="RHW34797.1"/>
    </source>
</evidence>
<dbReference type="InterPro" id="IPR050680">
    <property type="entry name" value="YpeA/RimI_acetyltransf"/>
</dbReference>
<dbReference type="Proteomes" id="UP000265692">
    <property type="component" value="Unassembled WGS sequence"/>
</dbReference>
<dbReference type="PANTHER" id="PTHR43420">
    <property type="entry name" value="ACETYLTRANSFERASE"/>
    <property type="match status" value="1"/>
</dbReference>
<organism evidence="4 5">
    <name type="scientific">Ureibacillus yapensis</name>
    <dbReference type="NCBI Taxonomy" id="2304605"/>
    <lineage>
        <taxon>Bacteria</taxon>
        <taxon>Bacillati</taxon>
        <taxon>Bacillota</taxon>
        <taxon>Bacilli</taxon>
        <taxon>Bacillales</taxon>
        <taxon>Caryophanaceae</taxon>
        <taxon>Ureibacillus</taxon>
    </lineage>
</organism>
<dbReference type="GO" id="GO:0016747">
    <property type="term" value="F:acyltransferase activity, transferring groups other than amino-acyl groups"/>
    <property type="evidence" value="ECO:0007669"/>
    <property type="project" value="InterPro"/>
</dbReference>
<reference evidence="4 5" key="1">
    <citation type="submission" date="2018-08" db="EMBL/GenBank/DDBJ databases">
        <title>Lysinibacillus sp. YLB-03 draft genome sequence.</title>
        <authorList>
            <person name="Yu L."/>
        </authorList>
    </citation>
    <scope>NUCLEOTIDE SEQUENCE [LARGE SCALE GENOMIC DNA]</scope>
    <source>
        <strain evidence="4 5">YLB-03</strain>
    </source>
</reference>
<protein>
    <submittedName>
        <fullName evidence="4">GNAT family N-acetyltransferase</fullName>
    </submittedName>
</protein>
<comment type="caution">
    <text evidence="4">The sequence shown here is derived from an EMBL/GenBank/DDBJ whole genome shotgun (WGS) entry which is preliminary data.</text>
</comment>
<evidence type="ECO:0000256" key="2">
    <source>
        <dbReference type="ARBA" id="ARBA00023315"/>
    </source>
</evidence>
<dbReference type="InterPro" id="IPR000182">
    <property type="entry name" value="GNAT_dom"/>
</dbReference>
<dbReference type="SUPFAM" id="SSF55729">
    <property type="entry name" value="Acyl-CoA N-acyltransferases (Nat)"/>
    <property type="match status" value="1"/>
</dbReference>
<accession>A0A396SCS7</accession>
<gene>
    <name evidence="4" type="ORF">D1B33_13880</name>
</gene>
<feature type="domain" description="N-acetyltransferase" evidence="3">
    <location>
        <begin position="5"/>
        <end position="168"/>
    </location>
</feature>
<dbReference type="CDD" id="cd04301">
    <property type="entry name" value="NAT_SF"/>
    <property type="match status" value="1"/>
</dbReference>
<dbReference type="InterPro" id="IPR016181">
    <property type="entry name" value="Acyl_CoA_acyltransferase"/>
</dbReference>
<dbReference type="AlphaFoldDB" id="A0A396SCS7"/>
<proteinExistence type="predicted"/>
<keyword evidence="2" id="KW-0012">Acyltransferase</keyword>
<keyword evidence="5" id="KW-1185">Reference proteome</keyword>
<name>A0A396SCS7_9BACL</name>
<evidence type="ECO:0000259" key="3">
    <source>
        <dbReference type="PROSITE" id="PS51186"/>
    </source>
</evidence>
<dbReference type="Pfam" id="PF00583">
    <property type="entry name" value="Acetyltransf_1"/>
    <property type="match status" value="1"/>
</dbReference>
<dbReference type="PROSITE" id="PS51186">
    <property type="entry name" value="GNAT"/>
    <property type="match status" value="1"/>
</dbReference>
<dbReference type="Gene3D" id="3.40.630.30">
    <property type="match status" value="1"/>
</dbReference>
<dbReference type="EMBL" id="QWEI01000008">
    <property type="protein sequence ID" value="RHW34797.1"/>
    <property type="molecule type" value="Genomic_DNA"/>
</dbReference>
<evidence type="ECO:0000256" key="1">
    <source>
        <dbReference type="ARBA" id="ARBA00022679"/>
    </source>
</evidence>
<dbReference type="OrthoDB" id="9803233at2"/>